<evidence type="ECO:0000256" key="2">
    <source>
        <dbReference type="ARBA" id="ARBA00023002"/>
    </source>
</evidence>
<dbReference type="RefSeq" id="WP_015793841.1">
    <property type="nucleotide sequence ID" value="NC_013131.1"/>
</dbReference>
<comment type="similarity">
    <text evidence="1">Belongs to the short-chain dehydrogenases/reductases (SDR) family.</text>
</comment>
<gene>
    <name evidence="3" type="ordered locus">Caci_5253</name>
</gene>
<dbReference type="PANTHER" id="PTHR24321:SF8">
    <property type="entry name" value="ESTRADIOL 17-BETA-DEHYDROGENASE 8-RELATED"/>
    <property type="match status" value="1"/>
</dbReference>
<keyword evidence="2" id="KW-0560">Oxidoreductase</keyword>
<dbReference type="InParanoid" id="C7Q7U5"/>
<reference evidence="3 4" key="1">
    <citation type="journal article" date="2009" name="Stand. Genomic Sci.">
        <title>Complete genome sequence of Catenulispora acidiphila type strain (ID 139908).</title>
        <authorList>
            <person name="Copeland A."/>
            <person name="Lapidus A."/>
            <person name="Glavina Del Rio T."/>
            <person name="Nolan M."/>
            <person name="Lucas S."/>
            <person name="Chen F."/>
            <person name="Tice H."/>
            <person name="Cheng J.F."/>
            <person name="Bruce D."/>
            <person name="Goodwin L."/>
            <person name="Pitluck S."/>
            <person name="Mikhailova N."/>
            <person name="Pati A."/>
            <person name="Ivanova N."/>
            <person name="Mavromatis K."/>
            <person name="Chen A."/>
            <person name="Palaniappan K."/>
            <person name="Chain P."/>
            <person name="Land M."/>
            <person name="Hauser L."/>
            <person name="Chang Y.J."/>
            <person name="Jeffries C.D."/>
            <person name="Chertkov O."/>
            <person name="Brettin T."/>
            <person name="Detter J.C."/>
            <person name="Han C."/>
            <person name="Ali Z."/>
            <person name="Tindall B.J."/>
            <person name="Goker M."/>
            <person name="Bristow J."/>
            <person name="Eisen J.A."/>
            <person name="Markowitz V."/>
            <person name="Hugenholtz P."/>
            <person name="Kyrpides N.C."/>
            <person name="Klenk H.P."/>
        </authorList>
    </citation>
    <scope>NUCLEOTIDE SEQUENCE [LARGE SCALE GENOMIC DNA]</scope>
    <source>
        <strain evidence="4">DSM 44928 / JCM 14897 / NBRC 102108 / NRRL B-24433 / ID139908</strain>
    </source>
</reference>
<proteinExistence type="inferred from homology"/>
<sequence precursor="true">MATIAVTGAASGIGATLATWLADDGHRVIGVDLAGTEVEADLGTPEGRSAAVAAVTELCDGRLDGLLPFAGLAPATARPGSRLVSVNYFGAVAVLEALRPALKAAGNSAVVLPSSNSTTCQPGWPTELAEACLSGDEPAARALAEEYGDLGAVRAYPATKAALAWYTRTRAADWIADGVRLNAIAPGMIDTPMTRASRTDSLTAAGMTAFEKTIPLGRAGRPEEVAAAVAFLLSDQASFIVGSVLFCDGGTDAALRGRDWPAPWEAGRQPPQT</sequence>
<dbReference type="PANTHER" id="PTHR24321">
    <property type="entry name" value="DEHYDROGENASES, SHORT CHAIN"/>
    <property type="match status" value="1"/>
</dbReference>
<dbReference type="GO" id="GO:0016491">
    <property type="term" value="F:oxidoreductase activity"/>
    <property type="evidence" value="ECO:0007669"/>
    <property type="project" value="UniProtKB-KW"/>
</dbReference>
<dbReference type="eggNOG" id="COG1028">
    <property type="taxonomic scope" value="Bacteria"/>
</dbReference>
<name>C7Q7U5_CATAD</name>
<keyword evidence="4" id="KW-1185">Reference proteome</keyword>
<dbReference type="InterPro" id="IPR036291">
    <property type="entry name" value="NAD(P)-bd_dom_sf"/>
</dbReference>
<dbReference type="Pfam" id="PF13561">
    <property type="entry name" value="adh_short_C2"/>
    <property type="match status" value="1"/>
</dbReference>
<organism evidence="3 4">
    <name type="scientific">Catenulispora acidiphila (strain DSM 44928 / JCM 14897 / NBRC 102108 / NRRL B-24433 / ID139908)</name>
    <dbReference type="NCBI Taxonomy" id="479433"/>
    <lineage>
        <taxon>Bacteria</taxon>
        <taxon>Bacillati</taxon>
        <taxon>Actinomycetota</taxon>
        <taxon>Actinomycetes</taxon>
        <taxon>Catenulisporales</taxon>
        <taxon>Catenulisporaceae</taxon>
        <taxon>Catenulispora</taxon>
    </lineage>
</organism>
<dbReference type="OrthoDB" id="3676637at2"/>
<dbReference type="HOGENOM" id="CLU_010194_20_1_11"/>
<dbReference type="Proteomes" id="UP000000851">
    <property type="component" value="Chromosome"/>
</dbReference>
<accession>C7Q7U5</accession>
<protein>
    <submittedName>
        <fullName evidence="3">NAD-dependent epimerase/dehydratase</fullName>
    </submittedName>
</protein>
<dbReference type="InterPro" id="IPR002347">
    <property type="entry name" value="SDR_fam"/>
</dbReference>
<dbReference type="PRINTS" id="PR00081">
    <property type="entry name" value="GDHRDH"/>
</dbReference>
<dbReference type="STRING" id="479433.Caci_5253"/>
<dbReference type="Gene3D" id="3.40.50.720">
    <property type="entry name" value="NAD(P)-binding Rossmann-like Domain"/>
    <property type="match status" value="1"/>
</dbReference>
<dbReference type="KEGG" id="cai:Caci_5253"/>
<evidence type="ECO:0000313" key="4">
    <source>
        <dbReference type="Proteomes" id="UP000000851"/>
    </source>
</evidence>
<dbReference type="EMBL" id="CP001700">
    <property type="protein sequence ID" value="ACU74112.1"/>
    <property type="molecule type" value="Genomic_DNA"/>
</dbReference>
<dbReference type="SUPFAM" id="SSF51735">
    <property type="entry name" value="NAD(P)-binding Rossmann-fold domains"/>
    <property type="match status" value="1"/>
</dbReference>
<dbReference type="AlphaFoldDB" id="C7Q7U5"/>
<dbReference type="Pfam" id="PF00106">
    <property type="entry name" value="adh_short"/>
    <property type="match status" value="1"/>
</dbReference>
<evidence type="ECO:0000313" key="3">
    <source>
        <dbReference type="EMBL" id="ACU74112.1"/>
    </source>
</evidence>
<evidence type="ECO:0000256" key="1">
    <source>
        <dbReference type="ARBA" id="ARBA00006484"/>
    </source>
</evidence>